<dbReference type="Proteomes" id="UP001139485">
    <property type="component" value="Unassembled WGS sequence"/>
</dbReference>
<dbReference type="AlphaFoldDB" id="A0A9X2D4F9"/>
<dbReference type="SUPFAM" id="SSF52091">
    <property type="entry name" value="SpoIIaa-like"/>
    <property type="match status" value="1"/>
</dbReference>
<comment type="caution">
    <text evidence="4">The sequence shown here is derived from an EMBL/GenBank/DDBJ whole genome shotgun (WGS) entry which is preliminary data.</text>
</comment>
<evidence type="ECO:0000313" key="5">
    <source>
        <dbReference type="Proteomes" id="UP001139485"/>
    </source>
</evidence>
<dbReference type="PANTHER" id="PTHR33495:SF2">
    <property type="entry name" value="ANTI-SIGMA FACTOR ANTAGONIST TM_1081-RELATED"/>
    <property type="match status" value="1"/>
</dbReference>
<evidence type="ECO:0000259" key="3">
    <source>
        <dbReference type="PROSITE" id="PS50801"/>
    </source>
</evidence>
<dbReference type="EMBL" id="JAMOIL010000001">
    <property type="protein sequence ID" value="MCM0618859.1"/>
    <property type="molecule type" value="Genomic_DNA"/>
</dbReference>
<dbReference type="GO" id="GO:0043856">
    <property type="term" value="F:anti-sigma factor antagonist activity"/>
    <property type="evidence" value="ECO:0007669"/>
    <property type="project" value="InterPro"/>
</dbReference>
<organism evidence="4 5">
    <name type="scientific">Nocardioides bruguierae</name>
    <dbReference type="NCBI Taxonomy" id="2945102"/>
    <lineage>
        <taxon>Bacteria</taxon>
        <taxon>Bacillati</taxon>
        <taxon>Actinomycetota</taxon>
        <taxon>Actinomycetes</taxon>
        <taxon>Propionibacteriales</taxon>
        <taxon>Nocardioidaceae</taxon>
        <taxon>Nocardioides</taxon>
    </lineage>
</organism>
<keyword evidence="5" id="KW-1185">Reference proteome</keyword>
<dbReference type="InterPro" id="IPR003658">
    <property type="entry name" value="Anti-sigma_ant"/>
</dbReference>
<feature type="domain" description="STAS" evidence="3">
    <location>
        <begin position="11"/>
        <end position="111"/>
    </location>
</feature>
<dbReference type="NCBIfam" id="TIGR00377">
    <property type="entry name" value="ant_ant_sig"/>
    <property type="match status" value="1"/>
</dbReference>
<dbReference type="CDD" id="cd07043">
    <property type="entry name" value="STAS_anti-anti-sigma_factors"/>
    <property type="match status" value="1"/>
</dbReference>
<evidence type="ECO:0000256" key="2">
    <source>
        <dbReference type="RuleBase" id="RU003749"/>
    </source>
</evidence>
<dbReference type="Gene3D" id="3.30.750.24">
    <property type="entry name" value="STAS domain"/>
    <property type="match status" value="1"/>
</dbReference>
<reference evidence="4" key="1">
    <citation type="submission" date="2022-05" db="EMBL/GenBank/DDBJ databases">
        <authorList>
            <person name="Tuo L."/>
        </authorList>
    </citation>
    <scope>NUCLEOTIDE SEQUENCE</scope>
    <source>
        <strain evidence="4">BSK12Z-4</strain>
    </source>
</reference>
<dbReference type="InterPro" id="IPR002645">
    <property type="entry name" value="STAS_dom"/>
</dbReference>
<proteinExistence type="inferred from homology"/>
<comment type="similarity">
    <text evidence="1 2">Belongs to the anti-sigma-factor antagonist family.</text>
</comment>
<evidence type="ECO:0000256" key="1">
    <source>
        <dbReference type="ARBA" id="ARBA00009013"/>
    </source>
</evidence>
<sequence length="111" mass="11817">MIDIDVETLADGVGVVRPHGRLTMVAARRMRELLADLVAAGSTRVVVDLSATEFMDSSGLGAIIAGLKTARQAGGDLRLAAVTEPVMAVLQLTNMDRVLRARPSVEEAFRD</sequence>
<evidence type="ECO:0000313" key="4">
    <source>
        <dbReference type="EMBL" id="MCM0618859.1"/>
    </source>
</evidence>
<protein>
    <recommendedName>
        <fullName evidence="2">Anti-sigma factor antagonist</fullName>
    </recommendedName>
</protein>
<dbReference type="Pfam" id="PF01740">
    <property type="entry name" value="STAS"/>
    <property type="match status" value="1"/>
</dbReference>
<gene>
    <name evidence="4" type="ORF">M8330_00955</name>
</gene>
<accession>A0A9X2D4F9</accession>
<dbReference type="InterPro" id="IPR036513">
    <property type="entry name" value="STAS_dom_sf"/>
</dbReference>
<name>A0A9X2D4F9_9ACTN</name>
<dbReference type="PANTHER" id="PTHR33495">
    <property type="entry name" value="ANTI-SIGMA FACTOR ANTAGONIST TM_1081-RELATED-RELATED"/>
    <property type="match status" value="1"/>
</dbReference>
<dbReference type="RefSeq" id="WP_250051950.1">
    <property type="nucleotide sequence ID" value="NZ_JAMJPH010000003.1"/>
</dbReference>
<dbReference type="PROSITE" id="PS50801">
    <property type="entry name" value="STAS"/>
    <property type="match status" value="1"/>
</dbReference>